<feature type="non-terminal residue" evidence="2">
    <location>
        <position position="101"/>
    </location>
</feature>
<comment type="caution">
    <text evidence="2">The sequence shown here is derived from an EMBL/GenBank/DDBJ whole genome shotgun (WGS) entry which is preliminary data.</text>
</comment>
<dbReference type="AlphaFoldDB" id="A0A813JB91"/>
<dbReference type="Proteomes" id="UP000626109">
    <property type="component" value="Unassembled WGS sequence"/>
</dbReference>
<organism evidence="2 3">
    <name type="scientific">Polarella glacialis</name>
    <name type="common">Dinoflagellate</name>
    <dbReference type="NCBI Taxonomy" id="89957"/>
    <lineage>
        <taxon>Eukaryota</taxon>
        <taxon>Sar</taxon>
        <taxon>Alveolata</taxon>
        <taxon>Dinophyceae</taxon>
        <taxon>Suessiales</taxon>
        <taxon>Suessiaceae</taxon>
        <taxon>Polarella</taxon>
    </lineage>
</organism>
<protein>
    <submittedName>
        <fullName evidence="2">Uncharacterized protein</fullName>
    </submittedName>
</protein>
<feature type="region of interest" description="Disordered" evidence="1">
    <location>
        <begin position="1"/>
        <end position="20"/>
    </location>
</feature>
<gene>
    <name evidence="2" type="ORF">PGLA2088_LOCUS17148</name>
</gene>
<evidence type="ECO:0000256" key="1">
    <source>
        <dbReference type="SAM" id="MobiDB-lite"/>
    </source>
</evidence>
<accession>A0A813JB91</accession>
<dbReference type="EMBL" id="CAJNNW010022409">
    <property type="protein sequence ID" value="CAE8669288.1"/>
    <property type="molecule type" value="Genomic_DNA"/>
</dbReference>
<sequence>LSQSVGQVGGSPSVGQVGFSPSVGQVGCSPSVGQCLDEGLSLQPSASQLDVSDRRQLSVRFAASAGEQPPLDSGLTSGVAGSRLASTPASWMEPSSLVAGG</sequence>
<evidence type="ECO:0000313" key="3">
    <source>
        <dbReference type="Proteomes" id="UP000626109"/>
    </source>
</evidence>
<name>A0A813JB91_POLGL</name>
<evidence type="ECO:0000313" key="2">
    <source>
        <dbReference type="EMBL" id="CAE8669288.1"/>
    </source>
</evidence>
<feature type="non-terminal residue" evidence="2">
    <location>
        <position position="1"/>
    </location>
</feature>
<feature type="region of interest" description="Disordered" evidence="1">
    <location>
        <begin position="62"/>
        <end position="101"/>
    </location>
</feature>
<proteinExistence type="predicted"/>
<reference evidence="2" key="1">
    <citation type="submission" date="2021-02" db="EMBL/GenBank/DDBJ databases">
        <authorList>
            <person name="Dougan E. K."/>
            <person name="Rhodes N."/>
            <person name="Thang M."/>
            <person name="Chan C."/>
        </authorList>
    </citation>
    <scope>NUCLEOTIDE SEQUENCE</scope>
</reference>